<dbReference type="EMBL" id="JACHEO010000009">
    <property type="protein sequence ID" value="MBB5348094.1"/>
    <property type="molecule type" value="Genomic_DNA"/>
</dbReference>
<accession>A0A840UXC1</accession>
<gene>
    <name evidence="1" type="ORF">HNQ81_001825</name>
</gene>
<dbReference type="Proteomes" id="UP000539642">
    <property type="component" value="Unassembled WGS sequence"/>
</dbReference>
<name>A0A840UXC1_9BACT</name>
<dbReference type="AlphaFoldDB" id="A0A840UXC1"/>
<reference evidence="1 2" key="1">
    <citation type="submission" date="2020-08" db="EMBL/GenBank/DDBJ databases">
        <title>Genomic Encyclopedia of Type Strains, Phase IV (KMG-IV): sequencing the most valuable type-strain genomes for metagenomic binning, comparative biology and taxonomic classification.</title>
        <authorList>
            <person name="Goeker M."/>
        </authorList>
    </citation>
    <scope>NUCLEOTIDE SEQUENCE [LARGE SCALE GENOMIC DNA]</scope>
    <source>
        <strain evidence="1 2">DSM 28570</strain>
    </source>
</reference>
<comment type="caution">
    <text evidence="1">The sequence shown here is derived from an EMBL/GenBank/DDBJ whole genome shotgun (WGS) entry which is preliminary data.</text>
</comment>
<sequence length="37" mass="4115">MNSRSTKEHQDLKALEEMIEKITVDACGTRGNLRAAP</sequence>
<keyword evidence="2" id="KW-1185">Reference proteome</keyword>
<proteinExistence type="predicted"/>
<organism evidence="1 2">
    <name type="scientific">Desulfoprunum benzoelyticum</name>
    <dbReference type="NCBI Taxonomy" id="1506996"/>
    <lineage>
        <taxon>Bacteria</taxon>
        <taxon>Pseudomonadati</taxon>
        <taxon>Thermodesulfobacteriota</taxon>
        <taxon>Desulfobulbia</taxon>
        <taxon>Desulfobulbales</taxon>
        <taxon>Desulfobulbaceae</taxon>
        <taxon>Desulfoprunum</taxon>
    </lineage>
</organism>
<protein>
    <submittedName>
        <fullName evidence="1">Uncharacterized protein</fullName>
    </submittedName>
</protein>
<evidence type="ECO:0000313" key="2">
    <source>
        <dbReference type="Proteomes" id="UP000539642"/>
    </source>
</evidence>
<evidence type="ECO:0000313" key="1">
    <source>
        <dbReference type="EMBL" id="MBB5348094.1"/>
    </source>
</evidence>